<dbReference type="AlphaFoldDB" id="A0A3Q3D864"/>
<dbReference type="InterPro" id="IPR013783">
    <property type="entry name" value="Ig-like_fold"/>
</dbReference>
<dbReference type="GeneTree" id="ENSGT00940000177314"/>
<dbReference type="Gene3D" id="2.60.40.10">
    <property type="entry name" value="Immunoglobulins"/>
    <property type="match status" value="1"/>
</dbReference>
<accession>A0A3Q3D864</accession>
<dbReference type="Pfam" id="PF07686">
    <property type="entry name" value="V-set"/>
    <property type="match status" value="1"/>
</dbReference>
<keyword evidence="1" id="KW-0732">Signal</keyword>
<evidence type="ECO:0000256" key="3">
    <source>
        <dbReference type="ARBA" id="ARBA00023170"/>
    </source>
</evidence>
<evidence type="ECO:0000259" key="7">
    <source>
        <dbReference type="PROSITE" id="PS50835"/>
    </source>
</evidence>
<keyword evidence="2" id="KW-1064">Adaptive immunity</keyword>
<dbReference type="InterPro" id="IPR013106">
    <property type="entry name" value="Ig_V-set"/>
</dbReference>
<keyword evidence="5" id="KW-0391">Immunity</keyword>
<reference evidence="8" key="2">
    <citation type="submission" date="2025-09" db="UniProtKB">
        <authorList>
            <consortium name="Ensembl"/>
        </authorList>
    </citation>
    <scope>IDENTIFICATION</scope>
</reference>
<evidence type="ECO:0000256" key="4">
    <source>
        <dbReference type="ARBA" id="ARBA00023319"/>
    </source>
</evidence>
<sequence>MLRLSKFQTVHQPELDVHAVEGAAVTLSCSYDSSMSGDYIFWYKQEVNSLPDFILRNDQFGQGKKGEKYGERFHCSMDASARQALLHIERVKPSDSGVFYCALQPTIGALHGQGKNWFATLSLNGAPQRCQLDSGATCNVMSIKRKLAPDVPLLSSKAKLVLYSGETLNSIGVFRTECVVRVNLIGQSSTGPLTKQQLVESFSDAFTDPVQELPREVHFELDGSVTPVQTSPRKVPVALRTAVKARLDKHELDGHINPENRVDQQYGNR</sequence>
<feature type="compositionally biased region" description="Basic and acidic residues" evidence="6">
    <location>
        <begin position="250"/>
        <end position="262"/>
    </location>
</feature>
<name>A0A3Q3D864_HIPCM</name>
<organism evidence="8 9">
    <name type="scientific">Hippocampus comes</name>
    <name type="common">Tiger tail seahorse</name>
    <dbReference type="NCBI Taxonomy" id="109280"/>
    <lineage>
        <taxon>Eukaryota</taxon>
        <taxon>Metazoa</taxon>
        <taxon>Chordata</taxon>
        <taxon>Craniata</taxon>
        <taxon>Vertebrata</taxon>
        <taxon>Euteleostomi</taxon>
        <taxon>Actinopterygii</taxon>
        <taxon>Neopterygii</taxon>
        <taxon>Teleostei</taxon>
        <taxon>Neoteleostei</taxon>
        <taxon>Acanthomorphata</taxon>
        <taxon>Syngnathiaria</taxon>
        <taxon>Syngnathiformes</taxon>
        <taxon>Syngnathoidei</taxon>
        <taxon>Syngnathidae</taxon>
        <taxon>Hippocampus</taxon>
    </lineage>
</organism>
<protein>
    <recommendedName>
        <fullName evidence="7">Ig-like domain-containing protein</fullName>
    </recommendedName>
</protein>
<proteinExistence type="predicted"/>
<dbReference type="InterPro" id="IPR036179">
    <property type="entry name" value="Ig-like_dom_sf"/>
</dbReference>
<dbReference type="PROSITE" id="PS50835">
    <property type="entry name" value="IG_LIKE"/>
    <property type="match status" value="1"/>
</dbReference>
<evidence type="ECO:0000256" key="1">
    <source>
        <dbReference type="ARBA" id="ARBA00022729"/>
    </source>
</evidence>
<dbReference type="PANTHER" id="PTHR19367">
    <property type="entry name" value="T-CELL RECEPTOR ALPHA CHAIN V REGION"/>
    <property type="match status" value="1"/>
</dbReference>
<dbReference type="InterPro" id="IPR007110">
    <property type="entry name" value="Ig-like_dom"/>
</dbReference>
<keyword evidence="4" id="KW-0393">Immunoglobulin domain</keyword>
<keyword evidence="9" id="KW-1185">Reference proteome</keyword>
<keyword evidence="5" id="KW-1279">T cell receptor</keyword>
<dbReference type="SMART" id="SM00409">
    <property type="entry name" value="IG"/>
    <property type="match status" value="1"/>
</dbReference>
<evidence type="ECO:0000256" key="2">
    <source>
        <dbReference type="ARBA" id="ARBA00023130"/>
    </source>
</evidence>
<dbReference type="STRING" id="109280.ENSHCOP00000005494"/>
<feature type="region of interest" description="Disordered" evidence="6">
    <location>
        <begin position="250"/>
        <end position="269"/>
    </location>
</feature>
<keyword evidence="3" id="KW-0675">Receptor</keyword>
<evidence type="ECO:0000256" key="5">
    <source>
        <dbReference type="ARBA" id="ARBA00043266"/>
    </source>
</evidence>
<dbReference type="InterPro" id="IPR051287">
    <property type="entry name" value="TCR_variable_region"/>
</dbReference>
<dbReference type="InterPro" id="IPR003599">
    <property type="entry name" value="Ig_sub"/>
</dbReference>
<dbReference type="GO" id="GO:0002250">
    <property type="term" value="P:adaptive immune response"/>
    <property type="evidence" value="ECO:0007669"/>
    <property type="project" value="UniProtKB-KW"/>
</dbReference>
<dbReference type="Ensembl" id="ENSHCOT00000005282.1">
    <property type="protein sequence ID" value="ENSHCOP00000005494.1"/>
    <property type="gene ID" value="ENSHCOG00000007158.1"/>
</dbReference>
<feature type="domain" description="Ig-like" evidence="7">
    <location>
        <begin position="5"/>
        <end position="101"/>
    </location>
</feature>
<evidence type="ECO:0000313" key="9">
    <source>
        <dbReference type="Proteomes" id="UP000264820"/>
    </source>
</evidence>
<dbReference type="SMART" id="SM00406">
    <property type="entry name" value="IGv"/>
    <property type="match status" value="1"/>
</dbReference>
<evidence type="ECO:0000256" key="6">
    <source>
        <dbReference type="SAM" id="MobiDB-lite"/>
    </source>
</evidence>
<dbReference type="SUPFAM" id="SSF48726">
    <property type="entry name" value="Immunoglobulin"/>
    <property type="match status" value="1"/>
</dbReference>
<reference evidence="8" key="1">
    <citation type="submission" date="2025-08" db="UniProtKB">
        <authorList>
            <consortium name="Ensembl"/>
        </authorList>
    </citation>
    <scope>IDENTIFICATION</scope>
</reference>
<dbReference type="GO" id="GO:0042101">
    <property type="term" value="C:T cell receptor complex"/>
    <property type="evidence" value="ECO:0007669"/>
    <property type="project" value="UniProtKB-KW"/>
</dbReference>
<dbReference type="PANTHER" id="PTHR19367:SF18">
    <property type="entry name" value="T CELL RECEPTOR ALPHA VARIABLE 16"/>
    <property type="match status" value="1"/>
</dbReference>
<dbReference type="Proteomes" id="UP000264820">
    <property type="component" value="Unplaced"/>
</dbReference>
<evidence type="ECO:0000313" key="8">
    <source>
        <dbReference type="Ensembl" id="ENSHCOP00000005494.1"/>
    </source>
</evidence>